<dbReference type="RefSeq" id="WP_064508669.1">
    <property type="nucleotide sequence ID" value="NZ_JAYFSN010000004.1"/>
</dbReference>
<dbReference type="Proteomes" id="UP000077659">
    <property type="component" value="Unassembled WGS sequence"/>
</dbReference>
<reference evidence="1 4" key="2">
    <citation type="submission" date="2023-12" db="EMBL/GenBank/DDBJ databases">
        <title>Genome sequencing of Xanthomonas floridensis.</title>
        <authorList>
            <person name="Greer S."/>
            <person name="Harrison J."/>
            <person name="Grant M."/>
            <person name="Vicente J."/>
            <person name="Studholme D."/>
        </authorList>
    </citation>
    <scope>NUCLEOTIDE SEQUENCE [LARGE SCALE GENOMIC DNA]</scope>
    <source>
        <strain evidence="1 4">WHRI 8848</strain>
    </source>
</reference>
<accession>A0A1A9MC30</accession>
<organism evidence="2 3">
    <name type="scientific">Xanthomonas floridensis</name>
    <dbReference type="NCBI Taxonomy" id="1843580"/>
    <lineage>
        <taxon>Bacteria</taxon>
        <taxon>Pseudomonadati</taxon>
        <taxon>Pseudomonadota</taxon>
        <taxon>Gammaproteobacteria</taxon>
        <taxon>Lysobacterales</taxon>
        <taxon>Lysobacteraceae</taxon>
        <taxon>Xanthomonas</taxon>
    </lineage>
</organism>
<reference evidence="2 3" key="1">
    <citation type="submission" date="2016-05" db="EMBL/GenBank/DDBJ databases">
        <title>Pathogenic, phenotypic and molecular characterisation of Xanthomonas nasturtii sp. nov. and Xanthomonas floridensis sp. nov., new species of Xanthomonas associated with watercress production in Florida.</title>
        <authorList>
            <person name="Vicente J.G."/>
            <person name="Rothwell S."/>
            <person name="Holub E.B."/>
            <person name="Studholme D.J."/>
        </authorList>
    </citation>
    <scope>NUCLEOTIDE SEQUENCE [LARGE SCALE GENOMIC DNA]</scope>
    <source>
        <strain evidence="2 3">WHRI 8848</strain>
    </source>
</reference>
<dbReference type="Gene3D" id="1.10.30.50">
    <property type="match status" value="1"/>
</dbReference>
<evidence type="ECO:0000313" key="4">
    <source>
        <dbReference type="Proteomes" id="UP001303614"/>
    </source>
</evidence>
<dbReference type="Proteomes" id="UP001303614">
    <property type="component" value="Unassembled WGS sequence"/>
</dbReference>
<sequence length="134" mass="14576">MRTVLRRRLLLAAQTDAQARLLDGSWETRCLHCRRRLHIGIDGEPLGHTTLEHVVPQAWFGRRAAADLCMRVGNAPNDARNLALACAGCNHAKGRRHDANGAGDARAVDVVSALLSARLARWRDPASAPGLPPH</sequence>
<protein>
    <submittedName>
        <fullName evidence="2">HNH endonuclease</fullName>
    </submittedName>
</protein>
<gene>
    <name evidence="2" type="ORF">A7D17_02650</name>
    <name evidence="1" type="ORF">VB146_00630</name>
</gene>
<dbReference type="EMBL" id="JAYFSO010000001">
    <property type="protein sequence ID" value="MEA5122394.1"/>
    <property type="molecule type" value="Genomic_DNA"/>
</dbReference>
<keyword evidence="2" id="KW-0378">Hydrolase</keyword>
<evidence type="ECO:0000313" key="1">
    <source>
        <dbReference type="EMBL" id="MEA5122394.1"/>
    </source>
</evidence>
<evidence type="ECO:0000313" key="2">
    <source>
        <dbReference type="EMBL" id="OAG68083.1"/>
    </source>
</evidence>
<name>A0A1A9MC30_9XANT</name>
<dbReference type="OrthoDB" id="6023779at2"/>
<dbReference type="STRING" id="1843580.A7D17_02650"/>
<keyword evidence="4" id="KW-1185">Reference proteome</keyword>
<proteinExistence type="predicted"/>
<dbReference type="EMBL" id="LXNG01000012">
    <property type="protein sequence ID" value="OAG68083.1"/>
    <property type="molecule type" value="Genomic_DNA"/>
</dbReference>
<evidence type="ECO:0000313" key="3">
    <source>
        <dbReference type="Proteomes" id="UP000077659"/>
    </source>
</evidence>
<dbReference type="AlphaFoldDB" id="A0A1A9MC30"/>
<comment type="caution">
    <text evidence="2">The sequence shown here is derived from an EMBL/GenBank/DDBJ whole genome shotgun (WGS) entry which is preliminary data.</text>
</comment>
<dbReference type="GO" id="GO:0004519">
    <property type="term" value="F:endonuclease activity"/>
    <property type="evidence" value="ECO:0007669"/>
    <property type="project" value="UniProtKB-KW"/>
</dbReference>
<keyword evidence="2" id="KW-0255">Endonuclease</keyword>
<keyword evidence="2" id="KW-0540">Nuclease</keyword>